<dbReference type="SUPFAM" id="SSF53323">
    <property type="entry name" value="Pyruvate-ferredoxin oxidoreductase, PFOR, domain III"/>
    <property type="match status" value="1"/>
</dbReference>
<dbReference type="InterPro" id="IPR019752">
    <property type="entry name" value="Pyrv/ketoisovalerate_OxRed_cat"/>
</dbReference>
<organism evidence="3 4">
    <name type="scientific">Blastochloris sulfoviridis</name>
    <dbReference type="NCBI Taxonomy" id="50712"/>
    <lineage>
        <taxon>Bacteria</taxon>
        <taxon>Pseudomonadati</taxon>
        <taxon>Pseudomonadota</taxon>
        <taxon>Alphaproteobacteria</taxon>
        <taxon>Hyphomicrobiales</taxon>
        <taxon>Blastochloridaceae</taxon>
        <taxon>Blastochloris</taxon>
    </lineage>
</organism>
<evidence type="ECO:0000259" key="2">
    <source>
        <dbReference type="Pfam" id="PF01558"/>
    </source>
</evidence>
<keyword evidence="4" id="KW-1185">Reference proteome</keyword>
<keyword evidence="3" id="KW-0670">Pyruvate</keyword>
<dbReference type="Gene3D" id="3.40.920.10">
    <property type="entry name" value="Pyruvate-ferredoxin oxidoreductase, PFOR, domain III"/>
    <property type="match status" value="1"/>
</dbReference>
<reference evidence="3 4" key="1">
    <citation type="submission" date="2019-09" db="EMBL/GenBank/DDBJ databases">
        <title>Draft Whole-Genome sequence of Blastochloris sulfoviridis DSM 729.</title>
        <authorList>
            <person name="Meyer T.E."/>
            <person name="Kyndt J.A."/>
        </authorList>
    </citation>
    <scope>NUCLEOTIDE SEQUENCE [LARGE SCALE GENOMIC DNA]</scope>
    <source>
        <strain evidence="3 4">DSM 729</strain>
    </source>
</reference>
<dbReference type="PANTHER" id="PTHR42730">
    <property type="entry name" value="2-OXOGLUTARATE SYNTHASE SUBUNIT KORC"/>
    <property type="match status" value="1"/>
</dbReference>
<dbReference type="InterPro" id="IPR002869">
    <property type="entry name" value="Pyrv_flavodox_OxRed_cen"/>
</dbReference>
<dbReference type="Pfam" id="PF01558">
    <property type="entry name" value="POR"/>
    <property type="match status" value="1"/>
</dbReference>
<accession>A0A5M6HVJ8</accession>
<evidence type="ECO:0000313" key="3">
    <source>
        <dbReference type="EMBL" id="KAA5599934.1"/>
    </source>
</evidence>
<evidence type="ECO:0000256" key="1">
    <source>
        <dbReference type="ARBA" id="ARBA00023002"/>
    </source>
</evidence>
<evidence type="ECO:0000313" key="4">
    <source>
        <dbReference type="Proteomes" id="UP000323886"/>
    </source>
</evidence>
<dbReference type="InterPro" id="IPR052554">
    <property type="entry name" value="2-oxoglutarate_synth_KorC"/>
</dbReference>
<dbReference type="EMBL" id="VWPL01000018">
    <property type="protein sequence ID" value="KAA5599934.1"/>
    <property type="molecule type" value="Genomic_DNA"/>
</dbReference>
<dbReference type="AlphaFoldDB" id="A0A5M6HVJ8"/>
<dbReference type="RefSeq" id="WP_150097770.1">
    <property type="nucleotide sequence ID" value="NZ_VWPL01000018.1"/>
</dbReference>
<dbReference type="OrthoDB" id="9789125at2"/>
<dbReference type="Proteomes" id="UP000323886">
    <property type="component" value="Unassembled WGS sequence"/>
</dbReference>
<gene>
    <name evidence="3" type="ORF">F1193_11180</name>
</gene>
<sequence>MWEIKFSGFGGQGIVRCALITGAAVALHDDKFATMTQSFGPEARGGACQSQLIISDSRVLYPYCTTPGVLIALSQEAYDTYEPGLAVGGILIIEADLVKPKGDSERVELYSIPATRFAEELGNRLFANLVVLGFFTAITGAVSPEAMKKALPGLVPDRFLSANIKALDKGYQHGVEAVSRKTGAVH</sequence>
<feature type="domain" description="Pyruvate/ketoisovalerate oxidoreductase catalytic" evidence="2">
    <location>
        <begin position="10"/>
        <end position="172"/>
    </location>
</feature>
<dbReference type="GO" id="GO:0016903">
    <property type="term" value="F:oxidoreductase activity, acting on the aldehyde or oxo group of donors"/>
    <property type="evidence" value="ECO:0007669"/>
    <property type="project" value="InterPro"/>
</dbReference>
<dbReference type="PANTHER" id="PTHR42730:SF1">
    <property type="entry name" value="2-OXOGLUTARATE SYNTHASE SUBUNIT KORC"/>
    <property type="match status" value="1"/>
</dbReference>
<protein>
    <submittedName>
        <fullName evidence="3">Pyruvate ferredoxin oxidoreductase</fullName>
    </submittedName>
</protein>
<proteinExistence type="predicted"/>
<keyword evidence="1" id="KW-0560">Oxidoreductase</keyword>
<name>A0A5M6HVJ8_9HYPH</name>
<comment type="caution">
    <text evidence="3">The sequence shown here is derived from an EMBL/GenBank/DDBJ whole genome shotgun (WGS) entry which is preliminary data.</text>
</comment>